<evidence type="ECO:0000256" key="4">
    <source>
        <dbReference type="ARBA" id="ARBA00018767"/>
    </source>
</evidence>
<keyword evidence="8" id="KW-0964">Secreted</keyword>
<evidence type="ECO:0000256" key="8">
    <source>
        <dbReference type="ARBA" id="ARBA00022525"/>
    </source>
</evidence>
<keyword evidence="16" id="KW-1185">Reference proteome</keyword>
<dbReference type="GO" id="GO:0051087">
    <property type="term" value="F:protein-folding chaperone binding"/>
    <property type="evidence" value="ECO:0007669"/>
    <property type="project" value="TreeGrafter"/>
</dbReference>
<dbReference type="PANTHER" id="PTHR46555">
    <property type="entry name" value="UBIQUITIN-LIKE PROTEIN 4A"/>
    <property type="match status" value="1"/>
</dbReference>
<evidence type="ECO:0000313" key="15">
    <source>
        <dbReference type="EMBL" id="KAK3539878.1"/>
    </source>
</evidence>
<dbReference type="PROSITE" id="PS50835">
    <property type="entry name" value="IG_LIKE"/>
    <property type="match status" value="1"/>
</dbReference>
<dbReference type="AlphaFoldDB" id="A0AAE0V4G3"/>
<evidence type="ECO:0000256" key="10">
    <source>
        <dbReference type="ARBA" id="ARBA00023319"/>
    </source>
</evidence>
<name>A0AAE0V4G3_9TELE</name>
<dbReference type="InterPro" id="IPR036179">
    <property type="entry name" value="Ig-like_dom_sf"/>
</dbReference>
<dbReference type="SMART" id="SM00407">
    <property type="entry name" value="IGc1"/>
    <property type="match status" value="1"/>
</dbReference>
<feature type="signal peptide" evidence="12">
    <location>
        <begin position="1"/>
        <end position="19"/>
    </location>
</feature>
<evidence type="ECO:0000256" key="7">
    <source>
        <dbReference type="ARBA" id="ARBA00022490"/>
    </source>
</evidence>
<dbReference type="SMART" id="SM00213">
    <property type="entry name" value="UBQ"/>
    <property type="match status" value="1"/>
</dbReference>
<keyword evidence="5" id="KW-0813">Transport</keyword>
<dbReference type="CDD" id="cd01807">
    <property type="entry name" value="Ubl_UBL4A_like"/>
    <property type="match status" value="1"/>
</dbReference>
<dbReference type="PANTHER" id="PTHR46555:SF1">
    <property type="entry name" value="UBIQUITIN-LIKE PROTEIN 4A"/>
    <property type="match status" value="1"/>
</dbReference>
<comment type="subcellular location">
    <subcellularLocation>
        <location evidence="1">Cytoplasm</location>
        <location evidence="1">Cytosol</location>
    </subcellularLocation>
    <subcellularLocation>
        <location evidence="2">Secreted</location>
    </subcellularLocation>
</comment>
<feature type="region of interest" description="Disordered" evidence="11">
    <location>
        <begin position="212"/>
        <end position="236"/>
    </location>
</feature>
<evidence type="ECO:0000259" key="14">
    <source>
        <dbReference type="PROSITE" id="PS50835"/>
    </source>
</evidence>
<dbReference type="FunFam" id="2.60.40.10:FF:001005">
    <property type="entry name" value="Beta-2-microglobulin"/>
    <property type="match status" value="1"/>
</dbReference>
<dbReference type="Pfam" id="PF17840">
    <property type="entry name" value="Tugs"/>
    <property type="match status" value="1"/>
</dbReference>
<dbReference type="Proteomes" id="UP001274896">
    <property type="component" value="Unassembled WGS sequence"/>
</dbReference>
<evidence type="ECO:0000256" key="11">
    <source>
        <dbReference type="SAM" id="MobiDB-lite"/>
    </source>
</evidence>
<evidence type="ECO:0000256" key="6">
    <source>
        <dbReference type="ARBA" id="ARBA00022451"/>
    </source>
</evidence>
<dbReference type="Pfam" id="PF07654">
    <property type="entry name" value="C1-set"/>
    <property type="match status" value="1"/>
</dbReference>
<organism evidence="15 16">
    <name type="scientific">Hemibagrus guttatus</name>
    <dbReference type="NCBI Taxonomy" id="175788"/>
    <lineage>
        <taxon>Eukaryota</taxon>
        <taxon>Metazoa</taxon>
        <taxon>Chordata</taxon>
        <taxon>Craniata</taxon>
        <taxon>Vertebrata</taxon>
        <taxon>Euteleostomi</taxon>
        <taxon>Actinopterygii</taxon>
        <taxon>Neopterygii</taxon>
        <taxon>Teleostei</taxon>
        <taxon>Ostariophysi</taxon>
        <taxon>Siluriformes</taxon>
        <taxon>Bagridae</taxon>
        <taxon>Hemibagrus</taxon>
    </lineage>
</organism>
<gene>
    <name evidence="15" type="ORF">QTP70_015779</name>
</gene>
<evidence type="ECO:0000259" key="13">
    <source>
        <dbReference type="PROSITE" id="PS50053"/>
    </source>
</evidence>
<dbReference type="InterPro" id="IPR000626">
    <property type="entry name" value="Ubiquitin-like_dom"/>
</dbReference>
<evidence type="ECO:0000256" key="3">
    <source>
        <dbReference type="ARBA" id="ARBA00009564"/>
    </source>
</evidence>
<keyword evidence="10" id="KW-0393">Immunoglobulin domain</keyword>
<dbReference type="InterPro" id="IPR041421">
    <property type="entry name" value="Ubl4_C_TUGS"/>
</dbReference>
<evidence type="ECO:0000313" key="16">
    <source>
        <dbReference type="Proteomes" id="UP001274896"/>
    </source>
</evidence>
<dbReference type="FunFam" id="3.10.20.90:FF:000144">
    <property type="entry name" value="Ubiquitin-like protein 4A"/>
    <property type="match status" value="1"/>
</dbReference>
<keyword evidence="6" id="KW-0490">MHC I</keyword>
<dbReference type="GO" id="GO:0006620">
    <property type="term" value="P:post-translational protein targeting to endoplasmic reticulum membrane"/>
    <property type="evidence" value="ECO:0007669"/>
    <property type="project" value="InterPro"/>
</dbReference>
<accession>A0AAE0V4G3</accession>
<dbReference type="InterPro" id="IPR044724">
    <property type="entry name" value="Ubl_UBL4A-like"/>
</dbReference>
<keyword evidence="12" id="KW-0732">Signal</keyword>
<dbReference type="PROSITE" id="PS00299">
    <property type="entry name" value="UBIQUITIN_1"/>
    <property type="match status" value="1"/>
</dbReference>
<feature type="domain" description="Ubiquitin-like" evidence="13">
    <location>
        <begin position="141"/>
        <end position="216"/>
    </location>
</feature>
<keyword evidence="9" id="KW-0391">Immunity</keyword>
<dbReference type="Gene3D" id="2.60.40.10">
    <property type="entry name" value="Immunoglobulins"/>
    <property type="match status" value="1"/>
</dbReference>
<proteinExistence type="inferred from homology"/>
<dbReference type="GO" id="GO:0071818">
    <property type="term" value="C:BAT3 complex"/>
    <property type="evidence" value="ECO:0007669"/>
    <property type="project" value="TreeGrafter"/>
</dbReference>
<dbReference type="GO" id="GO:0010038">
    <property type="term" value="P:response to metal ion"/>
    <property type="evidence" value="ECO:0007669"/>
    <property type="project" value="UniProtKB-ARBA"/>
</dbReference>
<dbReference type="EMBL" id="JAUCMX010000007">
    <property type="protein sequence ID" value="KAK3539878.1"/>
    <property type="molecule type" value="Genomic_DNA"/>
</dbReference>
<evidence type="ECO:0000256" key="5">
    <source>
        <dbReference type="ARBA" id="ARBA00022448"/>
    </source>
</evidence>
<dbReference type="Pfam" id="PF00240">
    <property type="entry name" value="ubiquitin"/>
    <property type="match status" value="1"/>
</dbReference>
<keyword evidence="7" id="KW-0963">Cytoplasm</keyword>
<feature type="compositionally biased region" description="Low complexity" evidence="11">
    <location>
        <begin position="218"/>
        <end position="236"/>
    </location>
</feature>
<dbReference type="InterPro" id="IPR019954">
    <property type="entry name" value="Ubiquitin_CS"/>
</dbReference>
<feature type="domain" description="Ig-like" evidence="14">
    <location>
        <begin position="24"/>
        <end position="111"/>
    </location>
</feature>
<dbReference type="SUPFAM" id="SSF48726">
    <property type="entry name" value="Immunoglobulin"/>
    <property type="match status" value="1"/>
</dbReference>
<evidence type="ECO:0000256" key="2">
    <source>
        <dbReference type="ARBA" id="ARBA00004613"/>
    </source>
</evidence>
<dbReference type="Gene3D" id="3.10.20.90">
    <property type="entry name" value="Phosphatidylinositol 3-kinase Catalytic Subunit, Chain A, domain 1"/>
    <property type="match status" value="1"/>
</dbReference>
<evidence type="ECO:0000256" key="9">
    <source>
        <dbReference type="ARBA" id="ARBA00022859"/>
    </source>
</evidence>
<comment type="caution">
    <text evidence="15">The sequence shown here is derived from an EMBL/GenBank/DDBJ whole genome shotgun (WGS) entry which is preliminary data.</text>
</comment>
<dbReference type="GO" id="GO:0042612">
    <property type="term" value="C:MHC class I protein complex"/>
    <property type="evidence" value="ECO:0007669"/>
    <property type="project" value="UniProtKB-KW"/>
</dbReference>
<dbReference type="GO" id="GO:0071816">
    <property type="term" value="P:tail-anchored membrane protein insertion into ER membrane"/>
    <property type="evidence" value="ECO:0007669"/>
    <property type="project" value="TreeGrafter"/>
</dbReference>
<dbReference type="InterPro" id="IPR003597">
    <property type="entry name" value="Ig_C1-set"/>
</dbReference>
<sequence length="301" mass="33760">MNVLLSFAVLVVFSASVFAKESPPKIQVYSRDPGVFDKENMLICHVSDFHPPDIDIQLIKNGQKIEGAKQTDLAFEKGWKFHLTKSVSFKPSSGDTYSCKVRHLKAEKTITWDLICEFHWNYAYRLFQNIPPSETVVDVKMILTVKPLQGKECNVQVTENEKVSTVKELVFERLNIPPHQQRLLYKGKALADEYRLSDYAIGPEAKLNLVVRPTGERNSGATVSSNSSTTSSNGSTGNGVWQLLSTVLAKHFSPADAAKVQEQLIKDYERSLRQLSLDDIERLAGRLLHPEAEGMDTSCMD</sequence>
<dbReference type="InterPro" id="IPR019956">
    <property type="entry name" value="Ubiquitin_dom"/>
</dbReference>
<dbReference type="SUPFAM" id="SSF54236">
    <property type="entry name" value="Ubiquitin-like"/>
    <property type="match status" value="1"/>
</dbReference>
<evidence type="ECO:0000256" key="1">
    <source>
        <dbReference type="ARBA" id="ARBA00004514"/>
    </source>
</evidence>
<dbReference type="GO" id="GO:0005576">
    <property type="term" value="C:extracellular region"/>
    <property type="evidence" value="ECO:0007669"/>
    <property type="project" value="UniProtKB-SubCell"/>
</dbReference>
<reference evidence="15" key="1">
    <citation type="submission" date="2023-06" db="EMBL/GenBank/DDBJ databases">
        <title>Male Hemibagrus guttatus genome.</title>
        <authorList>
            <person name="Bian C."/>
        </authorList>
    </citation>
    <scope>NUCLEOTIDE SEQUENCE</scope>
    <source>
        <strain evidence="15">Male_cb2023</strain>
        <tissue evidence="15">Muscle</tissue>
    </source>
</reference>
<dbReference type="InterPro" id="IPR029071">
    <property type="entry name" value="Ubiquitin-like_domsf"/>
</dbReference>
<dbReference type="PROSITE" id="PS00290">
    <property type="entry name" value="IG_MHC"/>
    <property type="match status" value="1"/>
</dbReference>
<dbReference type="InterPro" id="IPR003006">
    <property type="entry name" value="Ig/MHC_CS"/>
</dbReference>
<dbReference type="PRINTS" id="PR00348">
    <property type="entry name" value="UBIQUITIN"/>
</dbReference>
<dbReference type="InterPro" id="IPR007110">
    <property type="entry name" value="Ig-like_dom"/>
</dbReference>
<protein>
    <recommendedName>
        <fullName evidence="4">Beta-2-microglobulin</fullName>
    </recommendedName>
</protein>
<dbReference type="PROSITE" id="PS50053">
    <property type="entry name" value="UBIQUITIN_2"/>
    <property type="match status" value="1"/>
</dbReference>
<feature type="chain" id="PRO_5041976321" description="Beta-2-microglobulin" evidence="12">
    <location>
        <begin position="20"/>
        <end position="301"/>
    </location>
</feature>
<comment type="similarity">
    <text evidence="3">Belongs to the beta-2-microglobulin family.</text>
</comment>
<dbReference type="InterPro" id="IPR013783">
    <property type="entry name" value="Ig-like_fold"/>
</dbReference>
<dbReference type="InterPro" id="IPR047154">
    <property type="entry name" value="UBL4A-like"/>
</dbReference>
<evidence type="ECO:0000256" key="12">
    <source>
        <dbReference type="SAM" id="SignalP"/>
    </source>
</evidence>
<dbReference type="GO" id="GO:0002474">
    <property type="term" value="P:antigen processing and presentation of peptide antigen via MHC class I"/>
    <property type="evidence" value="ECO:0007669"/>
    <property type="project" value="UniProtKB-KW"/>
</dbReference>